<dbReference type="AlphaFoldDB" id="A0A103Y458"/>
<dbReference type="GO" id="GO:0003677">
    <property type="term" value="F:DNA binding"/>
    <property type="evidence" value="ECO:0007669"/>
    <property type="project" value="TreeGrafter"/>
</dbReference>
<comment type="caution">
    <text evidence="6">The sequence shown here is derived from an EMBL/GenBank/DDBJ whole genome shotgun (WGS) entry which is preliminary data.</text>
</comment>
<organism evidence="6 7">
    <name type="scientific">Cynara cardunculus var. scolymus</name>
    <name type="common">Globe artichoke</name>
    <name type="synonym">Cynara scolymus</name>
    <dbReference type="NCBI Taxonomy" id="59895"/>
    <lineage>
        <taxon>Eukaryota</taxon>
        <taxon>Viridiplantae</taxon>
        <taxon>Streptophyta</taxon>
        <taxon>Embryophyta</taxon>
        <taxon>Tracheophyta</taxon>
        <taxon>Spermatophyta</taxon>
        <taxon>Magnoliopsida</taxon>
        <taxon>eudicotyledons</taxon>
        <taxon>Gunneridae</taxon>
        <taxon>Pentapetalae</taxon>
        <taxon>asterids</taxon>
        <taxon>campanulids</taxon>
        <taxon>Asterales</taxon>
        <taxon>Asteraceae</taxon>
        <taxon>Carduoideae</taxon>
        <taxon>Cardueae</taxon>
        <taxon>Carduinae</taxon>
        <taxon>Cynara</taxon>
    </lineage>
</organism>
<proteinExistence type="predicted"/>
<evidence type="ECO:0000259" key="5">
    <source>
        <dbReference type="PROSITE" id="PS00036"/>
    </source>
</evidence>
<dbReference type="SUPFAM" id="SSF57959">
    <property type="entry name" value="Leucine zipper domain"/>
    <property type="match status" value="1"/>
</dbReference>
<dbReference type="InterPro" id="IPR004827">
    <property type="entry name" value="bZIP"/>
</dbReference>
<dbReference type="GO" id="GO:0003700">
    <property type="term" value="F:DNA-binding transcription factor activity"/>
    <property type="evidence" value="ECO:0007669"/>
    <property type="project" value="InterPro"/>
</dbReference>
<keyword evidence="7" id="KW-1185">Reference proteome</keyword>
<evidence type="ECO:0000256" key="4">
    <source>
        <dbReference type="SAM" id="MobiDB-lite"/>
    </source>
</evidence>
<evidence type="ECO:0000313" key="6">
    <source>
        <dbReference type="EMBL" id="KVI02185.1"/>
    </source>
</evidence>
<dbReference type="PANTHER" id="PTHR46391:SF19">
    <property type="entry name" value="BASIC-LEUCINE ZIPPER DOMAIN-CONTAINING PROTEIN-RELATED"/>
    <property type="match status" value="1"/>
</dbReference>
<name>A0A103Y458_CYNCS</name>
<dbReference type="GO" id="GO:0005634">
    <property type="term" value="C:nucleus"/>
    <property type="evidence" value="ECO:0007669"/>
    <property type="project" value="TreeGrafter"/>
</dbReference>
<feature type="domain" description="BZIP" evidence="5">
    <location>
        <begin position="181"/>
        <end position="196"/>
    </location>
</feature>
<evidence type="ECO:0000256" key="3">
    <source>
        <dbReference type="ARBA" id="ARBA00023242"/>
    </source>
</evidence>
<reference evidence="6 7" key="1">
    <citation type="journal article" date="2016" name="Sci. Rep.">
        <title>The genome sequence of the outbreeding globe artichoke constructed de novo incorporating a phase-aware low-pass sequencing strategy of F1 progeny.</title>
        <authorList>
            <person name="Scaglione D."/>
            <person name="Reyes-Chin-Wo S."/>
            <person name="Acquadro A."/>
            <person name="Froenicke L."/>
            <person name="Portis E."/>
            <person name="Beitel C."/>
            <person name="Tirone M."/>
            <person name="Mauro R."/>
            <person name="Lo Monaco A."/>
            <person name="Mauromicale G."/>
            <person name="Faccioli P."/>
            <person name="Cattivelli L."/>
            <person name="Rieseberg L."/>
            <person name="Michelmore R."/>
            <person name="Lanteri S."/>
        </authorList>
    </citation>
    <scope>NUCLEOTIDE SEQUENCE [LARGE SCALE GENOMIC DNA]</scope>
    <source>
        <strain evidence="6">2C</strain>
    </source>
</reference>
<gene>
    <name evidence="6" type="ORF">Ccrd_019527</name>
</gene>
<feature type="compositionally biased region" description="Acidic residues" evidence="4">
    <location>
        <begin position="147"/>
        <end position="158"/>
    </location>
</feature>
<dbReference type="InterPro" id="IPR046347">
    <property type="entry name" value="bZIP_sf"/>
</dbReference>
<dbReference type="InterPro" id="IPR052483">
    <property type="entry name" value="bZIP_transcription_regulators"/>
</dbReference>
<dbReference type="CDD" id="cd14703">
    <property type="entry name" value="bZIP_plant_RF2"/>
    <property type="match status" value="1"/>
</dbReference>
<dbReference type="PROSITE" id="PS00036">
    <property type="entry name" value="BZIP_BASIC"/>
    <property type="match status" value="1"/>
</dbReference>
<evidence type="ECO:0000313" key="7">
    <source>
        <dbReference type="Proteomes" id="UP000243975"/>
    </source>
</evidence>
<accession>A0A103Y458</accession>
<evidence type="ECO:0000256" key="1">
    <source>
        <dbReference type="ARBA" id="ARBA00023015"/>
    </source>
</evidence>
<evidence type="ECO:0000256" key="2">
    <source>
        <dbReference type="ARBA" id="ARBA00023163"/>
    </source>
</evidence>
<dbReference type="Pfam" id="PF00170">
    <property type="entry name" value="bZIP_1"/>
    <property type="match status" value="1"/>
</dbReference>
<feature type="region of interest" description="Disordered" evidence="4">
    <location>
        <begin position="117"/>
        <end position="173"/>
    </location>
</feature>
<dbReference type="Gramene" id="KVI02185">
    <property type="protein sequence ID" value="KVI02185"/>
    <property type="gene ID" value="Ccrd_019527"/>
</dbReference>
<keyword evidence="1" id="KW-0805">Transcription regulation</keyword>
<dbReference type="GO" id="GO:0045893">
    <property type="term" value="P:positive regulation of DNA-templated transcription"/>
    <property type="evidence" value="ECO:0007669"/>
    <property type="project" value="TreeGrafter"/>
</dbReference>
<keyword evidence="3" id="KW-0539">Nucleus</keyword>
<dbReference type="PANTHER" id="PTHR46391">
    <property type="entry name" value="BASIC LEUCINE ZIPPER 34"/>
    <property type="match status" value="1"/>
</dbReference>
<dbReference type="Gene3D" id="1.20.5.170">
    <property type="match status" value="1"/>
</dbReference>
<protein>
    <submittedName>
        <fullName evidence="6">Basic-leucine zipper domain-containing protein</fullName>
    </submittedName>
</protein>
<dbReference type="EMBL" id="LEKV01002660">
    <property type="protein sequence ID" value="KVI02185.1"/>
    <property type="molecule type" value="Genomic_DNA"/>
</dbReference>
<dbReference type="Proteomes" id="UP000243975">
    <property type="component" value="Unassembled WGS sequence"/>
</dbReference>
<dbReference type="SMART" id="SM00338">
    <property type="entry name" value="BRLZ"/>
    <property type="match status" value="1"/>
</dbReference>
<keyword evidence="2" id="KW-0804">Transcription</keyword>
<dbReference type="InterPro" id="IPR044759">
    <property type="entry name" value="bZIP_RF2"/>
</dbReference>
<dbReference type="STRING" id="59895.A0A103Y458"/>
<sequence>MAQLPPKAPIMAQKWPSFAYQTMPMPSSASQPPTWMDDFIDFSSARRNSHRRSTSDPIAFIEAPPFINECRNSHVIDKSLMPCSNNNGFERLDDEQLSSMFSDDFTANLQSTRLLSMTSDQNSDDDEAKPTQPPEQQPQQLKHELGEVEDGGDYEQETESVKPHITFSSDGGTVVDPKRVKRILANRQSAQRSRVRKLHYISELERNGGIDTIATCSIFGSSAIDFKPHQEALKKEIERLRRVYHEQNMKKAETTTATTTGSPA</sequence>